<reference evidence="1" key="2">
    <citation type="submission" date="2022-01" db="EMBL/GenBank/DDBJ databases">
        <authorList>
            <person name="Yamashiro T."/>
            <person name="Shiraishi A."/>
            <person name="Satake H."/>
            <person name="Nakayama K."/>
        </authorList>
    </citation>
    <scope>NUCLEOTIDE SEQUENCE</scope>
</reference>
<proteinExistence type="predicted"/>
<gene>
    <name evidence="1" type="ORF">Tco_0895754</name>
</gene>
<organism evidence="1 2">
    <name type="scientific">Tanacetum coccineum</name>
    <dbReference type="NCBI Taxonomy" id="301880"/>
    <lineage>
        <taxon>Eukaryota</taxon>
        <taxon>Viridiplantae</taxon>
        <taxon>Streptophyta</taxon>
        <taxon>Embryophyta</taxon>
        <taxon>Tracheophyta</taxon>
        <taxon>Spermatophyta</taxon>
        <taxon>Magnoliopsida</taxon>
        <taxon>eudicotyledons</taxon>
        <taxon>Gunneridae</taxon>
        <taxon>Pentapetalae</taxon>
        <taxon>asterids</taxon>
        <taxon>campanulids</taxon>
        <taxon>Asterales</taxon>
        <taxon>Asteraceae</taxon>
        <taxon>Asteroideae</taxon>
        <taxon>Anthemideae</taxon>
        <taxon>Anthemidinae</taxon>
        <taxon>Tanacetum</taxon>
    </lineage>
</organism>
<dbReference type="InterPro" id="IPR021109">
    <property type="entry name" value="Peptidase_aspartic_dom_sf"/>
</dbReference>
<reference evidence="1" key="1">
    <citation type="journal article" date="2022" name="Int. J. Mol. Sci.">
        <title>Draft Genome of Tanacetum Coccineum: Genomic Comparison of Closely Related Tanacetum-Family Plants.</title>
        <authorList>
            <person name="Yamashiro T."/>
            <person name="Shiraishi A."/>
            <person name="Nakayama K."/>
            <person name="Satake H."/>
        </authorList>
    </citation>
    <scope>NUCLEOTIDE SEQUENCE</scope>
</reference>
<evidence type="ECO:0000313" key="2">
    <source>
        <dbReference type="Proteomes" id="UP001151760"/>
    </source>
</evidence>
<sequence>MKKLQDNTNMNTRNQSTAIKNFETQIGKLTKDFQEKFAKEEPSTFTPIGHYKAIFTDDMLPCFDSCLNYTNKFLGISFVSDQNMQEIKKENPDTREEVSTHKLPLKEMNPGSFTLPYTIGSLNMYALADSGSSVNIMPFSIFKYLELTNLKETTMMVEMDDMSKKVPRRIEENFFVKINKFVVSTDFVLIDMVGDPHENLILEKVYMAETTQEEESSDLLGIDDDLLWYQSQNILEGL</sequence>
<dbReference type="PANTHER" id="PTHR33067:SF9">
    <property type="entry name" value="RNA-DIRECTED DNA POLYMERASE"/>
    <property type="match status" value="1"/>
</dbReference>
<protein>
    <submittedName>
        <fullName evidence="1">7-deoxyloganetin glucosyltransferase-like protein</fullName>
    </submittedName>
</protein>
<name>A0ABQ5CIB0_9ASTR</name>
<dbReference type="CDD" id="cd00303">
    <property type="entry name" value="retropepsin_like"/>
    <property type="match status" value="1"/>
</dbReference>
<dbReference type="Gene3D" id="2.40.70.10">
    <property type="entry name" value="Acid Proteases"/>
    <property type="match status" value="1"/>
</dbReference>
<accession>A0ABQ5CIB0</accession>
<dbReference type="Proteomes" id="UP001151760">
    <property type="component" value="Unassembled WGS sequence"/>
</dbReference>
<evidence type="ECO:0000313" key="1">
    <source>
        <dbReference type="EMBL" id="GJT25817.1"/>
    </source>
</evidence>
<dbReference type="PANTHER" id="PTHR33067">
    <property type="entry name" value="RNA-DIRECTED DNA POLYMERASE-RELATED"/>
    <property type="match status" value="1"/>
</dbReference>
<dbReference type="EMBL" id="BQNB010014242">
    <property type="protein sequence ID" value="GJT25817.1"/>
    <property type="molecule type" value="Genomic_DNA"/>
</dbReference>
<keyword evidence="2" id="KW-1185">Reference proteome</keyword>
<comment type="caution">
    <text evidence="1">The sequence shown here is derived from an EMBL/GenBank/DDBJ whole genome shotgun (WGS) entry which is preliminary data.</text>
</comment>